<gene>
    <name evidence="1" type="ORF">KUTeg_023333</name>
</gene>
<comment type="caution">
    <text evidence="1">The sequence shown here is derived from an EMBL/GenBank/DDBJ whole genome shotgun (WGS) entry which is preliminary data.</text>
</comment>
<evidence type="ECO:0000313" key="2">
    <source>
        <dbReference type="Proteomes" id="UP001217089"/>
    </source>
</evidence>
<evidence type="ECO:0000313" key="1">
    <source>
        <dbReference type="EMBL" id="KAJ8299273.1"/>
    </source>
</evidence>
<accession>A0ABQ9E1B5</accession>
<sequence>MLLASQPEIILKPPYIVMGYKHHLFRGEKVGYQYKSYCTIGELYFSHQKYIYIYETRSRIEMTIEKKKFKNMLRYISCYNLNFRQIRLV</sequence>
<reference evidence="1 2" key="1">
    <citation type="submission" date="2022-12" db="EMBL/GenBank/DDBJ databases">
        <title>Chromosome-level genome of Tegillarca granosa.</title>
        <authorList>
            <person name="Kim J."/>
        </authorList>
    </citation>
    <scope>NUCLEOTIDE SEQUENCE [LARGE SCALE GENOMIC DNA]</scope>
    <source>
        <strain evidence="1">Teg-2019</strain>
        <tissue evidence="1">Adductor muscle</tissue>
    </source>
</reference>
<keyword evidence="2" id="KW-1185">Reference proteome</keyword>
<dbReference type="EMBL" id="JARBDR010000921">
    <property type="protein sequence ID" value="KAJ8299273.1"/>
    <property type="molecule type" value="Genomic_DNA"/>
</dbReference>
<protein>
    <submittedName>
        <fullName evidence="1">Uncharacterized protein</fullName>
    </submittedName>
</protein>
<organism evidence="1 2">
    <name type="scientific">Tegillarca granosa</name>
    <name type="common">Malaysian cockle</name>
    <name type="synonym">Anadara granosa</name>
    <dbReference type="NCBI Taxonomy" id="220873"/>
    <lineage>
        <taxon>Eukaryota</taxon>
        <taxon>Metazoa</taxon>
        <taxon>Spiralia</taxon>
        <taxon>Lophotrochozoa</taxon>
        <taxon>Mollusca</taxon>
        <taxon>Bivalvia</taxon>
        <taxon>Autobranchia</taxon>
        <taxon>Pteriomorphia</taxon>
        <taxon>Arcoida</taxon>
        <taxon>Arcoidea</taxon>
        <taxon>Arcidae</taxon>
        <taxon>Tegillarca</taxon>
    </lineage>
</organism>
<name>A0ABQ9E1B5_TEGGR</name>
<proteinExistence type="predicted"/>
<feature type="non-terminal residue" evidence="1">
    <location>
        <position position="89"/>
    </location>
</feature>
<dbReference type="Proteomes" id="UP001217089">
    <property type="component" value="Unassembled WGS sequence"/>
</dbReference>